<dbReference type="GO" id="GO:0005524">
    <property type="term" value="F:ATP binding"/>
    <property type="evidence" value="ECO:0007669"/>
    <property type="project" value="UniProtKB-UniRule"/>
</dbReference>
<evidence type="ECO:0000256" key="1">
    <source>
        <dbReference type="ARBA" id="ARBA00002319"/>
    </source>
</evidence>
<comment type="catalytic activity">
    <reaction evidence="11">
        <text>D-glycero-beta-D-manno-heptose 7-phosphate + ATP = D-glycero-beta-D-manno-heptose 1,7-bisphosphate + ADP + H(+)</text>
        <dbReference type="Rhea" id="RHEA:27473"/>
        <dbReference type="ChEBI" id="CHEBI:15378"/>
        <dbReference type="ChEBI" id="CHEBI:30616"/>
        <dbReference type="ChEBI" id="CHEBI:60204"/>
        <dbReference type="ChEBI" id="CHEBI:60208"/>
        <dbReference type="ChEBI" id="CHEBI:456216"/>
        <dbReference type="EC" id="2.7.1.167"/>
    </reaction>
</comment>
<evidence type="ECO:0000313" key="15">
    <source>
        <dbReference type="Proteomes" id="UP000184041"/>
    </source>
</evidence>
<keyword evidence="5 11" id="KW-0547">Nucleotide-binding</keyword>
<dbReference type="InterPro" id="IPR014729">
    <property type="entry name" value="Rossmann-like_a/b/a_fold"/>
</dbReference>
<reference evidence="14 15" key="1">
    <citation type="submission" date="2016-11" db="EMBL/GenBank/DDBJ databases">
        <authorList>
            <person name="Jaros S."/>
            <person name="Januszkiewicz K."/>
            <person name="Wedrychowicz H."/>
        </authorList>
    </citation>
    <scope>NUCLEOTIDE SEQUENCE [LARGE SCALE GENOMIC DNA]</scope>
    <source>
        <strain evidence="14 15">DSM 21986</strain>
    </source>
</reference>
<dbReference type="PANTHER" id="PTHR46969:SF1">
    <property type="entry name" value="BIFUNCTIONAL PROTEIN HLDE"/>
    <property type="match status" value="1"/>
</dbReference>
<dbReference type="Pfam" id="PF00294">
    <property type="entry name" value="PfkB"/>
    <property type="match status" value="1"/>
</dbReference>
<accession>A0A1M4YEF0</accession>
<keyword evidence="7 11" id="KW-0067">ATP-binding</keyword>
<dbReference type="InterPro" id="IPR004821">
    <property type="entry name" value="Cyt_trans-like"/>
</dbReference>
<dbReference type="GO" id="GO:0016773">
    <property type="term" value="F:phosphotransferase activity, alcohol group as acceptor"/>
    <property type="evidence" value="ECO:0007669"/>
    <property type="project" value="InterPro"/>
</dbReference>
<evidence type="ECO:0000256" key="6">
    <source>
        <dbReference type="ARBA" id="ARBA00022777"/>
    </source>
</evidence>
<dbReference type="SUPFAM" id="SSF52374">
    <property type="entry name" value="Nucleotidylyl transferase"/>
    <property type="match status" value="1"/>
</dbReference>
<evidence type="ECO:0000256" key="4">
    <source>
        <dbReference type="ARBA" id="ARBA00022695"/>
    </source>
</evidence>
<comment type="function">
    <text evidence="2 11">Catalyzes the ADP transfer from ATP to D-glycero-beta-D-manno-heptose 1-phosphate, yielding ADP-D-glycero-beta-D-manno-heptose.</text>
</comment>
<evidence type="ECO:0000256" key="5">
    <source>
        <dbReference type="ARBA" id="ARBA00022741"/>
    </source>
</evidence>
<evidence type="ECO:0000256" key="11">
    <source>
        <dbReference type="HAMAP-Rule" id="MF_01603"/>
    </source>
</evidence>
<keyword evidence="4 11" id="KW-0548">Nucleotidyltransferase</keyword>
<keyword evidence="3 11" id="KW-0808">Transferase</keyword>
<dbReference type="HAMAP" id="MF_01603">
    <property type="entry name" value="HldE"/>
    <property type="match status" value="1"/>
</dbReference>
<dbReference type="OrthoDB" id="9802794at2"/>
<dbReference type="UniPathway" id="UPA00356">
    <property type="reaction ID" value="UER00437"/>
</dbReference>
<dbReference type="Proteomes" id="UP000184041">
    <property type="component" value="Unassembled WGS sequence"/>
</dbReference>
<evidence type="ECO:0000313" key="14">
    <source>
        <dbReference type="EMBL" id="SHF04099.1"/>
    </source>
</evidence>
<dbReference type="InterPro" id="IPR011611">
    <property type="entry name" value="PfkB_dom"/>
</dbReference>
<evidence type="ECO:0000256" key="9">
    <source>
        <dbReference type="ARBA" id="ARBA00023277"/>
    </source>
</evidence>
<dbReference type="RefSeq" id="WP_073060718.1">
    <property type="nucleotide sequence ID" value="NZ_FQUS01000005.1"/>
</dbReference>
<feature type="binding site" evidence="11">
    <location>
        <begin position="207"/>
        <end position="210"/>
    </location>
    <ligand>
        <name>ATP</name>
        <dbReference type="ChEBI" id="CHEBI:30616"/>
    </ligand>
</feature>
<dbReference type="EMBL" id="FQUS01000005">
    <property type="protein sequence ID" value="SHF04099.1"/>
    <property type="molecule type" value="Genomic_DNA"/>
</dbReference>
<dbReference type="GO" id="GO:0033786">
    <property type="term" value="F:heptose-1-phosphate adenylyltransferase activity"/>
    <property type="evidence" value="ECO:0007669"/>
    <property type="project" value="UniProtKB-UniRule"/>
</dbReference>
<dbReference type="NCBIfam" id="TIGR00125">
    <property type="entry name" value="cyt_tran_rel"/>
    <property type="match status" value="1"/>
</dbReference>
<sequence>MCKELKNIVLQEFTDQHIVVIGDLMLDKYLMGSVRRISPEAPVPVMRLREEKLLLGGSGNVALNLKRLGVSVSLIGLVGTDHNSSIIKDLLEEQQISSDHLISSSAKPTITKTRIVGEKQQIARIDQEEPSPVSSDVQSLLIEKVASLIASRSVDAIIISDYAKGLITDEVCRSIIRTAKEKNIPVIVDPKGKNFTKYENATVLMPNETELSIASRDNWQTEEDFTKIATQMYKALHVGYLAVTRGPKGISLISENKNRDIPTTVREVYDVSGAGDTAAAVLTIGFVAGLPIDKAIELANIAAGYVVSRWGTYAVSYAELSDAIQRYGQENTKRFTLPELESRVAEWKNHNQTIVFTNGCFDILHRGHIHLLREAKKEGDKLIVALNTDKSVQQLKGKNRPLNNLKDRVSVLEALSVVDAIIAFEEQTPLRLIKQIRPDVLVKGADYREEEIVGARVVTTGGGKVVRVPLVEGKSTTGLIEQIERSQQ</sequence>
<dbReference type="InterPro" id="IPR029056">
    <property type="entry name" value="Ribokinase-like"/>
</dbReference>
<evidence type="ECO:0000259" key="12">
    <source>
        <dbReference type="Pfam" id="PF00294"/>
    </source>
</evidence>
<dbReference type="InterPro" id="IPR011914">
    <property type="entry name" value="RfaE_dom_II"/>
</dbReference>
<comment type="similarity">
    <text evidence="11">In the C-terminal section; belongs to the cytidylyltransferase family.</text>
</comment>
<dbReference type="InterPro" id="IPR023030">
    <property type="entry name" value="Bifunc_HldE"/>
</dbReference>
<dbReference type="SUPFAM" id="SSF53613">
    <property type="entry name" value="Ribokinase-like"/>
    <property type="match status" value="1"/>
</dbReference>
<comment type="catalytic activity">
    <reaction evidence="10 11">
        <text>D-glycero-beta-D-manno-heptose 1-phosphate + ATP + H(+) = ADP-D-glycero-beta-D-manno-heptose + diphosphate</text>
        <dbReference type="Rhea" id="RHEA:27465"/>
        <dbReference type="ChEBI" id="CHEBI:15378"/>
        <dbReference type="ChEBI" id="CHEBI:30616"/>
        <dbReference type="ChEBI" id="CHEBI:33019"/>
        <dbReference type="ChEBI" id="CHEBI:59967"/>
        <dbReference type="ChEBI" id="CHEBI:61593"/>
        <dbReference type="EC" id="2.7.7.70"/>
    </reaction>
</comment>
<comment type="function">
    <text evidence="1 11">Catalyzes the phosphorylation of D-glycero-D-manno-heptose 7-phosphate at the C-1 position to selectively form D-glycero-beta-D-manno-heptose-1,7-bisphosphate.</text>
</comment>
<evidence type="ECO:0000256" key="3">
    <source>
        <dbReference type="ARBA" id="ARBA00022679"/>
    </source>
</evidence>
<dbReference type="Gene3D" id="3.40.1190.20">
    <property type="match status" value="1"/>
</dbReference>
<evidence type="ECO:0000256" key="8">
    <source>
        <dbReference type="ARBA" id="ARBA00023268"/>
    </source>
</evidence>
<dbReference type="NCBIfam" id="TIGR02198">
    <property type="entry name" value="rfaE_dom_I"/>
    <property type="match status" value="1"/>
</dbReference>
<dbReference type="CDD" id="cd01172">
    <property type="entry name" value="RfaE_like"/>
    <property type="match status" value="1"/>
</dbReference>
<comment type="pathway">
    <text evidence="11">Nucleotide-sugar biosynthesis; ADP-L-glycero-beta-D-manno-heptose biosynthesis; ADP-L-glycero-beta-D-manno-heptose from D-glycero-beta-D-manno-heptose 7-phosphate: step 3/4.</text>
</comment>
<dbReference type="NCBIfam" id="TIGR02199">
    <property type="entry name" value="rfaE_dom_II"/>
    <property type="match status" value="1"/>
</dbReference>
<comment type="subunit">
    <text evidence="11">Homodimer.</text>
</comment>
<comment type="pathway">
    <text evidence="11">Nucleotide-sugar biosynthesis; ADP-L-glycero-beta-D-manno-heptose biosynthesis; ADP-L-glycero-beta-D-manno-heptose from D-glycero-beta-D-manno-heptose 7-phosphate: step 1/4.</text>
</comment>
<keyword evidence="9 11" id="KW-0119">Carbohydrate metabolism</keyword>
<dbReference type="STRING" id="1194090.SAMN05443144_10542"/>
<feature type="region of interest" description="Ribokinase" evidence="11">
    <location>
        <begin position="1"/>
        <end position="330"/>
    </location>
</feature>
<dbReference type="PANTHER" id="PTHR46969">
    <property type="entry name" value="BIFUNCTIONAL PROTEIN HLDE"/>
    <property type="match status" value="1"/>
</dbReference>
<evidence type="ECO:0000256" key="7">
    <source>
        <dbReference type="ARBA" id="ARBA00022840"/>
    </source>
</evidence>
<dbReference type="EC" id="2.7.7.70" evidence="11"/>
<organism evidence="14 15">
    <name type="scientific">Fodinibius roseus</name>
    <dbReference type="NCBI Taxonomy" id="1194090"/>
    <lineage>
        <taxon>Bacteria</taxon>
        <taxon>Pseudomonadati</taxon>
        <taxon>Balneolota</taxon>
        <taxon>Balneolia</taxon>
        <taxon>Balneolales</taxon>
        <taxon>Balneolaceae</taxon>
        <taxon>Fodinibius</taxon>
    </lineage>
</organism>
<dbReference type="GO" id="GO:0033785">
    <property type="term" value="F:heptose 7-phosphate kinase activity"/>
    <property type="evidence" value="ECO:0007669"/>
    <property type="project" value="UniProtKB-UniRule"/>
</dbReference>
<proteinExistence type="inferred from homology"/>
<name>A0A1M4YEF0_9BACT</name>
<comment type="similarity">
    <text evidence="11">In the N-terminal section; belongs to the carbohydrate kinase PfkB family.</text>
</comment>
<dbReference type="GO" id="GO:0005829">
    <property type="term" value="C:cytosol"/>
    <property type="evidence" value="ECO:0007669"/>
    <property type="project" value="TreeGrafter"/>
</dbReference>
<gene>
    <name evidence="11" type="primary">hldE</name>
    <name evidence="14" type="ORF">SAMN05443144_10542</name>
</gene>
<feature type="active site" evidence="11">
    <location>
        <position position="276"/>
    </location>
</feature>
<keyword evidence="15" id="KW-1185">Reference proteome</keyword>
<keyword evidence="8 11" id="KW-0511">Multifunctional enzyme</keyword>
<dbReference type="InterPro" id="IPR011913">
    <property type="entry name" value="RfaE_dom_I"/>
</dbReference>
<evidence type="ECO:0000259" key="13">
    <source>
        <dbReference type="Pfam" id="PF01467"/>
    </source>
</evidence>
<dbReference type="GO" id="GO:0097171">
    <property type="term" value="P:ADP-L-glycero-beta-D-manno-heptose biosynthetic process"/>
    <property type="evidence" value="ECO:0007669"/>
    <property type="project" value="UniProtKB-UniPathway"/>
</dbReference>
<dbReference type="EC" id="2.7.1.167" evidence="11"/>
<protein>
    <recommendedName>
        <fullName evidence="11">Bifunctional protein HldE</fullName>
    </recommendedName>
    <domain>
        <recommendedName>
            <fullName evidence="11">D-beta-D-heptose 7-phosphate kinase</fullName>
            <ecNumber evidence="11">2.7.1.167</ecNumber>
        </recommendedName>
        <alternativeName>
            <fullName evidence="11">D-beta-D-heptose 7-phosphotransferase</fullName>
        </alternativeName>
        <alternativeName>
            <fullName evidence="11">D-glycero-beta-D-manno-heptose-7-phosphate kinase</fullName>
        </alternativeName>
    </domain>
    <domain>
        <recommendedName>
            <fullName evidence="11">D-beta-D-heptose 1-phosphate adenylyltransferase</fullName>
            <ecNumber evidence="11">2.7.7.70</ecNumber>
        </recommendedName>
        <alternativeName>
            <fullName evidence="11">D-glycero-beta-D-manno-heptose 1-phosphate adenylyltransferase</fullName>
        </alternativeName>
    </domain>
</protein>
<feature type="region of interest" description="Cytidylyltransferase" evidence="11">
    <location>
        <begin position="356"/>
        <end position="488"/>
    </location>
</feature>
<feature type="domain" description="Carbohydrate kinase PfkB" evidence="12">
    <location>
        <begin position="16"/>
        <end position="314"/>
    </location>
</feature>
<dbReference type="Gene3D" id="3.40.50.620">
    <property type="entry name" value="HUPs"/>
    <property type="match status" value="1"/>
</dbReference>
<feature type="domain" description="Cytidyltransferase-like" evidence="13">
    <location>
        <begin position="356"/>
        <end position="447"/>
    </location>
</feature>
<evidence type="ECO:0000256" key="10">
    <source>
        <dbReference type="ARBA" id="ARBA00047428"/>
    </source>
</evidence>
<dbReference type="AlphaFoldDB" id="A0A1M4YEF0"/>
<dbReference type="Pfam" id="PF01467">
    <property type="entry name" value="CTP_transf_like"/>
    <property type="match status" value="1"/>
</dbReference>
<evidence type="ECO:0000256" key="2">
    <source>
        <dbReference type="ARBA" id="ARBA00003753"/>
    </source>
</evidence>
<keyword evidence="6 11" id="KW-0418">Kinase</keyword>